<dbReference type="InterPro" id="IPR002942">
    <property type="entry name" value="S4_RNA-bd"/>
</dbReference>
<evidence type="ECO:0000256" key="2">
    <source>
        <dbReference type="ARBA" id="ARBA00022884"/>
    </source>
</evidence>
<proteinExistence type="inferred from homology"/>
<sequence length="242" mass="27267">MDKKKKARLDKCVAHVFDVTRNQAFSLIKNGRVSVDDKIICDPAFKISLEQKLCLDDEYEAEVAEGFATRVFMLNKPSDYVCADRDKRHLVAVSLFNAEPRYESLHCAGRLDIDTTGLLIVSDDGNLIHEITSPKKDIPKVYLAVTDDDIPLSAIKAFASGLKHKEESRRYKSAILEILEPRLGRVTVTEGRFHEVKRLFECVGLNVLELKRVAIGALSLDEDLQEGEYRALSAEEIEKLFA</sequence>
<dbReference type="PANTHER" id="PTHR47683:SF4">
    <property type="entry name" value="PSEUDOURIDINE SYNTHASE"/>
    <property type="match status" value="1"/>
</dbReference>
<dbReference type="PANTHER" id="PTHR47683">
    <property type="entry name" value="PSEUDOURIDINE SYNTHASE FAMILY PROTEIN-RELATED"/>
    <property type="match status" value="1"/>
</dbReference>
<evidence type="ECO:0000256" key="7">
    <source>
        <dbReference type="RuleBase" id="RU003887"/>
    </source>
</evidence>
<name>A0A2X0WUJ6_9GAMM</name>
<keyword evidence="3 7" id="KW-0413">Isomerase</keyword>
<dbReference type="InterPro" id="IPR000748">
    <property type="entry name" value="PsdUridine_synth_RsuA/RluB/E/F"/>
</dbReference>
<dbReference type="GO" id="GO:0160136">
    <property type="term" value="F:16S rRNA pseudouridine(516) synthase activity"/>
    <property type="evidence" value="ECO:0007669"/>
    <property type="project" value="UniProtKB-EC"/>
</dbReference>
<gene>
    <name evidence="9" type="primary">rsuA</name>
    <name evidence="9" type="ORF">NCTC13093_01567</name>
</gene>
<dbReference type="EC" id="5.4.99.-" evidence="7"/>
<dbReference type="SMART" id="SM00363">
    <property type="entry name" value="S4"/>
    <property type="match status" value="1"/>
</dbReference>
<organism evidence="9 10">
    <name type="scientific">Anaerobiospirillum thomasii</name>
    <dbReference type="NCBI Taxonomy" id="179995"/>
    <lineage>
        <taxon>Bacteria</taxon>
        <taxon>Pseudomonadati</taxon>
        <taxon>Pseudomonadota</taxon>
        <taxon>Gammaproteobacteria</taxon>
        <taxon>Aeromonadales</taxon>
        <taxon>Succinivibrionaceae</taxon>
        <taxon>Anaerobiospirillum</taxon>
    </lineage>
</organism>
<dbReference type="InterPro" id="IPR036986">
    <property type="entry name" value="S4_RNA-bd_sf"/>
</dbReference>
<dbReference type="InterPro" id="IPR018496">
    <property type="entry name" value="PsdUridine_synth_RsuA/RluB_CS"/>
</dbReference>
<dbReference type="InterPro" id="IPR042092">
    <property type="entry name" value="PsdUridine_s_RsuA/RluB/E/F_cat"/>
</dbReference>
<dbReference type="Gene3D" id="3.10.290.10">
    <property type="entry name" value="RNA-binding S4 domain"/>
    <property type="match status" value="1"/>
</dbReference>
<dbReference type="PROSITE" id="PS50889">
    <property type="entry name" value="S4"/>
    <property type="match status" value="1"/>
</dbReference>
<dbReference type="Gene3D" id="3.30.70.580">
    <property type="entry name" value="Pseudouridine synthase I, catalytic domain, N-terminal subdomain"/>
    <property type="match status" value="1"/>
</dbReference>
<dbReference type="Gene3D" id="3.30.70.1560">
    <property type="entry name" value="Alpha-L RNA-binding motif"/>
    <property type="match status" value="1"/>
</dbReference>
<dbReference type="Proteomes" id="UP000250086">
    <property type="component" value="Unassembled WGS sequence"/>
</dbReference>
<evidence type="ECO:0000256" key="4">
    <source>
        <dbReference type="ARBA" id="ARBA00036749"/>
    </source>
</evidence>
<dbReference type="GO" id="GO:0003723">
    <property type="term" value="F:RNA binding"/>
    <property type="evidence" value="ECO:0007669"/>
    <property type="project" value="UniProtKB-KW"/>
</dbReference>
<comment type="function">
    <text evidence="5">Responsible for synthesis of pseudouridine from uracil-516 in 16S ribosomal RNA.</text>
</comment>
<protein>
    <recommendedName>
        <fullName evidence="7">Pseudouridine synthase</fullName>
        <ecNumber evidence="7">5.4.99.-</ecNumber>
    </recommendedName>
</protein>
<reference evidence="9 10" key="1">
    <citation type="submission" date="2018-06" db="EMBL/GenBank/DDBJ databases">
        <authorList>
            <consortium name="Pathogen Informatics"/>
            <person name="Doyle S."/>
        </authorList>
    </citation>
    <scope>NUCLEOTIDE SEQUENCE [LARGE SCALE GENOMIC DNA]</scope>
    <source>
        <strain evidence="9 10">NCTC13093</strain>
    </source>
</reference>
<dbReference type="InterPro" id="IPR006145">
    <property type="entry name" value="PsdUridine_synth_RsuA/RluA"/>
</dbReference>
<dbReference type="InterPro" id="IPR020103">
    <property type="entry name" value="PsdUridine_synth_cat_dom_sf"/>
</dbReference>
<dbReference type="InterPro" id="IPR020094">
    <property type="entry name" value="TruA/RsuA/RluB/E/F_N"/>
</dbReference>
<dbReference type="PROSITE" id="PS01149">
    <property type="entry name" value="PSI_RSU"/>
    <property type="match status" value="1"/>
</dbReference>
<evidence type="ECO:0000313" key="9">
    <source>
        <dbReference type="EMBL" id="SPT70162.1"/>
    </source>
</evidence>
<dbReference type="SUPFAM" id="SSF55174">
    <property type="entry name" value="Alpha-L RNA-binding motif"/>
    <property type="match status" value="1"/>
</dbReference>
<keyword evidence="2 6" id="KW-0694">RNA-binding</keyword>
<comment type="catalytic activity">
    <reaction evidence="4">
        <text>uridine(516) in 16S rRNA = pseudouridine(516) in 16S rRNA</text>
        <dbReference type="Rhea" id="RHEA:38867"/>
        <dbReference type="Rhea" id="RHEA-COMP:10089"/>
        <dbReference type="Rhea" id="RHEA-COMP:10090"/>
        <dbReference type="ChEBI" id="CHEBI:65314"/>
        <dbReference type="ChEBI" id="CHEBI:65315"/>
        <dbReference type="EC" id="5.4.99.19"/>
    </reaction>
</comment>
<comment type="similarity">
    <text evidence="1 7">Belongs to the pseudouridine synthase RsuA family.</text>
</comment>
<feature type="domain" description="RNA-binding S4" evidence="8">
    <location>
        <begin position="7"/>
        <end position="67"/>
    </location>
</feature>
<evidence type="ECO:0000313" key="10">
    <source>
        <dbReference type="Proteomes" id="UP000250086"/>
    </source>
</evidence>
<dbReference type="Pfam" id="PF00849">
    <property type="entry name" value="PseudoU_synth_2"/>
    <property type="match status" value="1"/>
</dbReference>
<dbReference type="GO" id="GO:0000455">
    <property type="term" value="P:enzyme-directed rRNA pseudouridine synthesis"/>
    <property type="evidence" value="ECO:0007669"/>
    <property type="project" value="UniProtKB-ARBA"/>
</dbReference>
<dbReference type="InterPro" id="IPR050343">
    <property type="entry name" value="RsuA_PseudoU_synthase"/>
</dbReference>
<keyword evidence="10" id="KW-1185">Reference proteome</keyword>
<accession>A0A2X0WUJ6</accession>
<dbReference type="CDD" id="cd00165">
    <property type="entry name" value="S4"/>
    <property type="match status" value="1"/>
</dbReference>
<evidence type="ECO:0000256" key="6">
    <source>
        <dbReference type="PROSITE-ProRule" id="PRU00182"/>
    </source>
</evidence>
<dbReference type="RefSeq" id="WP_113744266.1">
    <property type="nucleotide sequence ID" value="NZ_UAPV01000001.1"/>
</dbReference>
<evidence type="ECO:0000256" key="1">
    <source>
        <dbReference type="ARBA" id="ARBA00008348"/>
    </source>
</evidence>
<dbReference type="SUPFAM" id="SSF55120">
    <property type="entry name" value="Pseudouridine synthase"/>
    <property type="match status" value="1"/>
</dbReference>
<evidence type="ECO:0000256" key="5">
    <source>
        <dbReference type="ARBA" id="ARBA00037590"/>
    </source>
</evidence>
<evidence type="ECO:0000256" key="3">
    <source>
        <dbReference type="ARBA" id="ARBA00023235"/>
    </source>
</evidence>
<dbReference type="EMBL" id="UAPV01000001">
    <property type="protein sequence ID" value="SPT70162.1"/>
    <property type="molecule type" value="Genomic_DNA"/>
</dbReference>
<dbReference type="NCBIfam" id="TIGR00093">
    <property type="entry name" value="pseudouridine synthase"/>
    <property type="match status" value="1"/>
</dbReference>
<dbReference type="AlphaFoldDB" id="A0A2X0WUJ6"/>
<evidence type="ECO:0000259" key="8">
    <source>
        <dbReference type="SMART" id="SM00363"/>
    </source>
</evidence>
<dbReference type="Pfam" id="PF01479">
    <property type="entry name" value="S4"/>
    <property type="match status" value="1"/>
</dbReference>